<keyword evidence="1" id="KW-0732">Signal</keyword>
<organism evidence="3 4">
    <name type="scientific">Stenotrophomonas capsici</name>
    <dbReference type="NCBI Taxonomy" id="3110230"/>
    <lineage>
        <taxon>Bacteria</taxon>
        <taxon>Pseudomonadati</taxon>
        <taxon>Pseudomonadota</taxon>
        <taxon>Gammaproteobacteria</taxon>
        <taxon>Lysobacterales</taxon>
        <taxon>Lysobacteraceae</taxon>
        <taxon>Stenotrophomonas</taxon>
    </lineage>
</organism>
<name>A0ABU5V3J8_9GAMM</name>
<comment type="caution">
    <text evidence="3">The sequence shown here is derived from an EMBL/GenBank/DDBJ whole genome shotgun (WGS) entry which is preliminary data.</text>
</comment>
<dbReference type="RefSeq" id="WP_323438769.1">
    <property type="nucleotide sequence ID" value="NZ_JAYFUH010000147.1"/>
</dbReference>
<evidence type="ECO:0000259" key="2">
    <source>
        <dbReference type="SMART" id="SM00867"/>
    </source>
</evidence>
<sequence>MGLFRGGLLLGLLIGPVSSFAAEPPQFDPAHSQFGFEIRTRFGQKIEGVFRRFDAQATALPNGQHQVVLRMYTQYVEIPDKPRYTGWMRGEDFFDVARYPVIEFRSDPYSPELIHLGGDVNGWLTIRGISRRETLHLAKPECARPGYDCDLVSRGTVQRGRYGMDSWQMALGDRVTFILRTRLSSAPPK</sequence>
<protein>
    <submittedName>
        <fullName evidence="3">YceI family protein</fullName>
    </submittedName>
</protein>
<feature type="domain" description="Lipid/polyisoprenoid-binding YceI-like" evidence="2">
    <location>
        <begin position="24"/>
        <end position="184"/>
    </location>
</feature>
<dbReference type="PANTHER" id="PTHR34406:SF1">
    <property type="entry name" value="PROTEIN YCEI"/>
    <property type="match status" value="1"/>
</dbReference>
<feature type="signal peptide" evidence="1">
    <location>
        <begin position="1"/>
        <end position="21"/>
    </location>
</feature>
<dbReference type="Pfam" id="PF04264">
    <property type="entry name" value="YceI"/>
    <property type="match status" value="1"/>
</dbReference>
<gene>
    <name evidence="3" type="ORF">VA603_10385</name>
</gene>
<dbReference type="SUPFAM" id="SSF101874">
    <property type="entry name" value="YceI-like"/>
    <property type="match status" value="1"/>
</dbReference>
<dbReference type="EMBL" id="JAYFUH010000147">
    <property type="protein sequence ID" value="MEA5667939.1"/>
    <property type="molecule type" value="Genomic_DNA"/>
</dbReference>
<dbReference type="Proteomes" id="UP001301653">
    <property type="component" value="Unassembled WGS sequence"/>
</dbReference>
<evidence type="ECO:0000256" key="1">
    <source>
        <dbReference type="SAM" id="SignalP"/>
    </source>
</evidence>
<keyword evidence="4" id="KW-1185">Reference proteome</keyword>
<evidence type="ECO:0000313" key="4">
    <source>
        <dbReference type="Proteomes" id="UP001301653"/>
    </source>
</evidence>
<evidence type="ECO:0000313" key="3">
    <source>
        <dbReference type="EMBL" id="MEA5667939.1"/>
    </source>
</evidence>
<reference evidence="3 4" key="1">
    <citation type="submission" date="2023-12" db="EMBL/GenBank/DDBJ databases">
        <title>Stenotrophomonas guangdongensis sp. nov., isolated from wilted pepper plants (Capsicum annuum).</title>
        <authorList>
            <person name="Qiu M."/>
            <person name="Li Y."/>
            <person name="Liu Q."/>
            <person name="Zhang X."/>
            <person name="Huang Y."/>
            <person name="Guo R."/>
            <person name="Hu M."/>
            <person name="Zhou J."/>
            <person name="Zhou X."/>
        </authorList>
    </citation>
    <scope>NUCLEOTIDE SEQUENCE [LARGE SCALE GENOMIC DNA]</scope>
    <source>
        <strain evidence="3 4">MH1</strain>
    </source>
</reference>
<feature type="chain" id="PRO_5046905623" evidence="1">
    <location>
        <begin position="22"/>
        <end position="189"/>
    </location>
</feature>
<dbReference type="Gene3D" id="2.40.128.110">
    <property type="entry name" value="Lipid/polyisoprenoid-binding, YceI-like"/>
    <property type="match status" value="1"/>
</dbReference>
<dbReference type="InterPro" id="IPR007372">
    <property type="entry name" value="Lipid/polyisoprenoid-bd_YceI"/>
</dbReference>
<dbReference type="SMART" id="SM00867">
    <property type="entry name" value="YceI"/>
    <property type="match status" value="1"/>
</dbReference>
<dbReference type="InterPro" id="IPR036761">
    <property type="entry name" value="TTHA0802/YceI-like_sf"/>
</dbReference>
<proteinExistence type="predicted"/>
<dbReference type="PANTHER" id="PTHR34406">
    <property type="entry name" value="PROTEIN YCEI"/>
    <property type="match status" value="1"/>
</dbReference>
<accession>A0ABU5V3J8</accession>